<evidence type="ECO:0000313" key="2">
    <source>
        <dbReference type="Proteomes" id="UP001515500"/>
    </source>
</evidence>
<dbReference type="Proteomes" id="UP001515500">
    <property type="component" value="Chromosome 8"/>
</dbReference>
<dbReference type="RefSeq" id="XP_039130297.1">
    <property type="nucleotide sequence ID" value="XM_039274363.1"/>
</dbReference>
<evidence type="ECO:0000313" key="4">
    <source>
        <dbReference type="RefSeq" id="XP_039130297.1"/>
    </source>
</evidence>
<name>A0AB40BS88_DIOCR</name>
<feature type="region of interest" description="Disordered" evidence="1">
    <location>
        <begin position="656"/>
        <end position="678"/>
    </location>
</feature>
<keyword evidence="2" id="KW-1185">Reference proteome</keyword>
<organism evidence="2 4">
    <name type="scientific">Dioscorea cayennensis subsp. rotundata</name>
    <name type="common">White Guinea yam</name>
    <name type="synonym">Dioscorea rotundata</name>
    <dbReference type="NCBI Taxonomy" id="55577"/>
    <lineage>
        <taxon>Eukaryota</taxon>
        <taxon>Viridiplantae</taxon>
        <taxon>Streptophyta</taxon>
        <taxon>Embryophyta</taxon>
        <taxon>Tracheophyta</taxon>
        <taxon>Spermatophyta</taxon>
        <taxon>Magnoliopsida</taxon>
        <taxon>Liliopsida</taxon>
        <taxon>Dioscoreales</taxon>
        <taxon>Dioscoreaceae</taxon>
        <taxon>Dioscorea</taxon>
    </lineage>
</organism>
<dbReference type="PANTHER" id="PTHR35767:SF1">
    <property type="entry name" value="HAPLESS PROTEIN"/>
    <property type="match status" value="1"/>
</dbReference>
<gene>
    <name evidence="3 4" type="primary">LOC120266711</name>
</gene>
<dbReference type="PANTHER" id="PTHR35767">
    <property type="entry name" value="HAPLESS PROTEIN"/>
    <property type="match status" value="1"/>
</dbReference>
<accession>A0AB40BS88</accession>
<dbReference type="Gene3D" id="3.30.160.60">
    <property type="entry name" value="Classic Zinc Finger"/>
    <property type="match status" value="1"/>
</dbReference>
<evidence type="ECO:0000256" key="1">
    <source>
        <dbReference type="SAM" id="MobiDB-lite"/>
    </source>
</evidence>
<evidence type="ECO:0000313" key="3">
    <source>
        <dbReference type="RefSeq" id="XP_039130296.1"/>
    </source>
</evidence>
<dbReference type="RefSeq" id="XP_039130296.1">
    <property type="nucleotide sequence ID" value="XM_039274362.1"/>
</dbReference>
<protein>
    <submittedName>
        <fullName evidence="3 4">Uncharacterized protein LOC120266711</fullName>
    </submittedName>
</protein>
<dbReference type="GeneID" id="120266711"/>
<sequence>MLSIENNPQVPSSFKLPAVKTVEKVHQLGGTQNPNFCIRNYVSESRNKNIGLNWPFPQHCLQLCLNQGINDVLPPFEPPDLVRAKCSKKTIIEIESVVENSVNVSRAVSEESTELQRKLEVSEKKCKLVVKLSSISVITRTEDLTSNCSEVSDTMASKVCPVCRIFVSTSNTTLNAHIDQCLSSETDTNFVNSSSNIKVKPRKKRLMVDVYASAPHCTIEDLDRRNGRNCAATDLTVLAPNSEVNKEAKRPKLSAVDAGTNENNGAVYVDSNGIKLRILSKSSDATELIPKEDLKLSKHTEDFKDQSNSFLFSKKKQFGSKYMTTKSQGKKLNSFKLLDSKFQEPSGKECEEGHHQDKEESLLQKLNSQDKAKGNVLSSIIPRVCSKRSDLQRKINNKDIHGNLAKTGTKTPLVETNQPRFVDPLALQSQTVKFTGSSDTLNLAPKISTDILSNTVNITDNVKMNPSTHAVIKSKLSQKSCKSASGLMVKLSKSKGIVFSSPKSKKEEVYRNSSTMSDNIPELTTRASRKGSTLNESNLVRRRQLSDGMGKKYSIFKNLRKHRSMAGAGKKGVKSHSDICTLTSPAKNAESEAKYGGKELTMADKGKGDILKKKIKASIFTDHMVTNFEEEVIPEQLCRIASTNECTPASTAELAKERPSTEEHMHLPASPNQLERPCRDRAGDEVARANDQMADEVRTRVEEQSCQDSSACLSNQEDTEIEILQENSSITSNRKMSSNTDNSIVSTASTISPSSPNEPNVSKIEENLKLKLSSMSSIEVAEGTNTDKIEAVILAKELVQVQSPDAQVCCCSRRDYLPRESQFSKMHINSGKQMVSNLHIRPISPSFSHCSTFQADMESPTASMCTMASSDSAAKLPTIHDFSSPSPTQSTSKPVLRLMGKNLTVECKEETQTQLPSPMSNTTPTLKHSSDHGFSNHQPYLQQQQQHHFMGVPLVFSQASSMATNQMPLHSYGIPMRDFILTDDATDHERVQRATNISSATIPASNLLQHGPVYPYFQRHSQLIPMEFDGGFRPSFDNARAVQRSSAPGDSVPLPQSMFRFPSPLISHLHPSLFYPETMR</sequence>
<reference evidence="3 4" key="1">
    <citation type="submission" date="2025-04" db="UniProtKB">
        <authorList>
            <consortium name="RefSeq"/>
        </authorList>
    </citation>
    <scope>IDENTIFICATION</scope>
</reference>
<feature type="region of interest" description="Disordered" evidence="1">
    <location>
        <begin position="910"/>
        <end position="937"/>
    </location>
</feature>
<feature type="compositionally biased region" description="Basic and acidic residues" evidence="1">
    <location>
        <begin position="656"/>
        <end position="666"/>
    </location>
</feature>
<proteinExistence type="predicted"/>
<feature type="compositionally biased region" description="Polar residues" evidence="1">
    <location>
        <begin position="912"/>
        <end position="937"/>
    </location>
</feature>
<dbReference type="AlphaFoldDB" id="A0AB40BS88"/>